<reference evidence="1 2" key="1">
    <citation type="submission" date="2016-06" db="EMBL/GenBank/DDBJ databases">
        <title>Domibacillus iocasae genome sequencing.</title>
        <authorList>
            <person name="Verma A."/>
            <person name="Pal Y."/>
            <person name="Ojha A.K."/>
            <person name="Krishnamurthi S."/>
        </authorList>
    </citation>
    <scope>NUCLEOTIDE SEQUENCE [LARGE SCALE GENOMIC DNA]</scope>
    <source>
        <strain evidence="1 2">DSM 29979</strain>
    </source>
</reference>
<dbReference type="STRING" id="1714016.BA724_08870"/>
<protein>
    <recommendedName>
        <fullName evidence="3">YqhG</fullName>
    </recommendedName>
</protein>
<accession>A0A1E7DMZ5</accession>
<dbReference type="RefSeq" id="WP_069938983.1">
    <property type="nucleotide sequence ID" value="NZ_MAMP01000022.1"/>
</dbReference>
<proteinExistence type="predicted"/>
<keyword evidence="2" id="KW-1185">Reference proteome</keyword>
<dbReference type="AlphaFoldDB" id="A0A1E7DMZ5"/>
<dbReference type="OrthoDB" id="2433584at2"/>
<evidence type="ECO:0008006" key="3">
    <source>
        <dbReference type="Google" id="ProtNLM"/>
    </source>
</evidence>
<comment type="caution">
    <text evidence="1">The sequence shown here is derived from an EMBL/GenBank/DDBJ whole genome shotgun (WGS) entry which is preliminary data.</text>
</comment>
<name>A0A1E7DMZ5_9BACI</name>
<dbReference type="Pfam" id="PF11079">
    <property type="entry name" value="YqhG"/>
    <property type="match status" value="1"/>
</dbReference>
<evidence type="ECO:0000313" key="2">
    <source>
        <dbReference type="Proteomes" id="UP000095658"/>
    </source>
</evidence>
<dbReference type="InterPro" id="IPR024562">
    <property type="entry name" value="YqhG"/>
</dbReference>
<evidence type="ECO:0000313" key="1">
    <source>
        <dbReference type="EMBL" id="OES44385.1"/>
    </source>
</evidence>
<dbReference type="EMBL" id="MAMP01000022">
    <property type="protein sequence ID" value="OES44385.1"/>
    <property type="molecule type" value="Genomic_DNA"/>
</dbReference>
<dbReference type="Proteomes" id="UP000095658">
    <property type="component" value="Unassembled WGS sequence"/>
</dbReference>
<gene>
    <name evidence="1" type="ORF">BA724_08870</name>
</gene>
<sequence length="257" mass="30103">MMPFLRTFFNACECRILAESNDSLTVQLTEEADRSLMNRPFYWHYKDQLGQPGDPLVVTFFTKDPGRLLKHQEEYMTFGSPRFHQFLLYAQKKSAFIKMYETSISSETVQLEPWLFVHFHLSYEANGKKEKLVPLAIHLISGTFSNNFSDTLTSLSMSHMISPYHYVLSPLITPVSGLNRMKKKLWHDILQEEHDWAKTALEKQKIELTILETFFEQNEEDKAHFEREKAAIMRRFEPVIHISVLNGGLFYIAQNRS</sequence>
<organism evidence="1 2">
    <name type="scientific">Domibacillus iocasae</name>
    <dbReference type="NCBI Taxonomy" id="1714016"/>
    <lineage>
        <taxon>Bacteria</taxon>
        <taxon>Bacillati</taxon>
        <taxon>Bacillota</taxon>
        <taxon>Bacilli</taxon>
        <taxon>Bacillales</taxon>
        <taxon>Bacillaceae</taxon>
        <taxon>Domibacillus</taxon>
    </lineage>
</organism>